<evidence type="ECO:0000313" key="1">
    <source>
        <dbReference type="EMBL" id="PGM86752.1"/>
    </source>
</evidence>
<dbReference type="AlphaFoldDB" id="A0A2B9DFK0"/>
<dbReference type="EMBL" id="NUHO01000291">
    <property type="protein sequence ID" value="PGM86752.1"/>
    <property type="molecule type" value="Genomic_DNA"/>
</dbReference>
<dbReference type="RefSeq" id="WP_098780352.1">
    <property type="nucleotide sequence ID" value="NZ_NUHO01000291.1"/>
</dbReference>
<proteinExistence type="predicted"/>
<evidence type="ECO:0000313" key="2">
    <source>
        <dbReference type="Proteomes" id="UP000222054"/>
    </source>
</evidence>
<protein>
    <submittedName>
        <fullName evidence="1">Uncharacterized protein</fullName>
    </submittedName>
</protein>
<dbReference type="Proteomes" id="UP000222054">
    <property type="component" value="Unassembled WGS sequence"/>
</dbReference>
<organism evidence="1 2">
    <name type="scientific">Bacillus cereus</name>
    <dbReference type="NCBI Taxonomy" id="1396"/>
    <lineage>
        <taxon>Bacteria</taxon>
        <taxon>Bacillati</taxon>
        <taxon>Bacillota</taxon>
        <taxon>Bacilli</taxon>
        <taxon>Bacillales</taxon>
        <taxon>Bacillaceae</taxon>
        <taxon>Bacillus</taxon>
        <taxon>Bacillus cereus group</taxon>
    </lineage>
</organism>
<comment type="caution">
    <text evidence="1">The sequence shown here is derived from an EMBL/GenBank/DDBJ whole genome shotgun (WGS) entry which is preliminary data.</text>
</comment>
<name>A0A2B9DFK0_BACCE</name>
<gene>
    <name evidence="1" type="ORF">CN958_32735</name>
</gene>
<accession>A0A2B9DFK0</accession>
<sequence>MGKSQKEQVTKSFETAMKNYSTEVDEWILSVPIIMSREEIFWWENWKEENEEKFNIIIDLHDEDDLIDLMKEHGLYDEYFETVRLDKNFFKSNAIDNEKAEIRKVIYPVVFLLSEGVTNFELIEEVDAISHWANHKFFEGNGLFHYLRELSGYISINNNVPKPKDYDEKLLSLRKLALEEYQKLDLLYWR</sequence>
<reference evidence="1 2" key="1">
    <citation type="submission" date="2017-09" db="EMBL/GenBank/DDBJ databases">
        <title>Large-scale bioinformatics analysis of Bacillus genomes uncovers conserved roles of natural products in bacterial physiology.</title>
        <authorList>
            <consortium name="Agbiome Team Llc"/>
            <person name="Bleich R.M."/>
            <person name="Grubbs K.J."/>
            <person name="Santa Maria K.C."/>
            <person name="Allen S.E."/>
            <person name="Farag S."/>
            <person name="Shank E.A."/>
            <person name="Bowers A."/>
        </authorList>
    </citation>
    <scope>NUCLEOTIDE SEQUENCE [LARGE SCALE GENOMIC DNA]</scope>
    <source>
        <strain evidence="1 2">AFS053130</strain>
    </source>
</reference>